<evidence type="ECO:0000313" key="1">
    <source>
        <dbReference type="EMBL" id="KAI5681167.1"/>
    </source>
</evidence>
<reference evidence="2" key="1">
    <citation type="journal article" date="2023" name="Nat. Plants">
        <title>Single-cell RNA sequencing provides a high-resolution roadmap for understanding the multicellular compartmentation of specialized metabolism.</title>
        <authorList>
            <person name="Sun S."/>
            <person name="Shen X."/>
            <person name="Li Y."/>
            <person name="Li Y."/>
            <person name="Wang S."/>
            <person name="Li R."/>
            <person name="Zhang H."/>
            <person name="Shen G."/>
            <person name="Guo B."/>
            <person name="Wei J."/>
            <person name="Xu J."/>
            <person name="St-Pierre B."/>
            <person name="Chen S."/>
            <person name="Sun C."/>
        </authorList>
    </citation>
    <scope>NUCLEOTIDE SEQUENCE [LARGE SCALE GENOMIC DNA]</scope>
</reference>
<accession>A0ACC0C8G8</accession>
<evidence type="ECO:0000313" key="2">
    <source>
        <dbReference type="Proteomes" id="UP001060085"/>
    </source>
</evidence>
<organism evidence="1 2">
    <name type="scientific">Catharanthus roseus</name>
    <name type="common">Madagascar periwinkle</name>
    <name type="synonym">Vinca rosea</name>
    <dbReference type="NCBI Taxonomy" id="4058"/>
    <lineage>
        <taxon>Eukaryota</taxon>
        <taxon>Viridiplantae</taxon>
        <taxon>Streptophyta</taxon>
        <taxon>Embryophyta</taxon>
        <taxon>Tracheophyta</taxon>
        <taxon>Spermatophyta</taxon>
        <taxon>Magnoliopsida</taxon>
        <taxon>eudicotyledons</taxon>
        <taxon>Gunneridae</taxon>
        <taxon>Pentapetalae</taxon>
        <taxon>asterids</taxon>
        <taxon>lamiids</taxon>
        <taxon>Gentianales</taxon>
        <taxon>Apocynaceae</taxon>
        <taxon>Rauvolfioideae</taxon>
        <taxon>Vinceae</taxon>
        <taxon>Catharanthinae</taxon>
        <taxon>Catharanthus</taxon>
    </lineage>
</organism>
<gene>
    <name evidence="1" type="ORF">M9H77_02394</name>
</gene>
<proteinExistence type="predicted"/>
<comment type="caution">
    <text evidence="1">The sequence shown here is derived from an EMBL/GenBank/DDBJ whole genome shotgun (WGS) entry which is preliminary data.</text>
</comment>
<sequence length="125" mass="13695">MCIFAFEGTPFLLVPSMKNYLSPHFSLEDPLMGSSVMFDPACYGFGNLDDSSIVELNVVGFALEFDRNSIQHVCTITSTRGGRHAIEFKGQGKNGGGKLILCYGNLTMSFSSIIFLFYLVLSSKS</sequence>
<dbReference type="EMBL" id="CM044701">
    <property type="protein sequence ID" value="KAI5681167.1"/>
    <property type="molecule type" value="Genomic_DNA"/>
</dbReference>
<protein>
    <submittedName>
        <fullName evidence="1">Uncharacterized protein</fullName>
    </submittedName>
</protein>
<keyword evidence="2" id="KW-1185">Reference proteome</keyword>
<name>A0ACC0C8G8_CATRO</name>
<dbReference type="Proteomes" id="UP001060085">
    <property type="component" value="Linkage Group LG01"/>
</dbReference>